<dbReference type="Proteomes" id="UP000199028">
    <property type="component" value="Unassembled WGS sequence"/>
</dbReference>
<name>A0A1H9SJQ2_9PSEU</name>
<reference evidence="2" key="1">
    <citation type="submission" date="2016-10" db="EMBL/GenBank/DDBJ databases">
        <authorList>
            <person name="Varghese N."/>
            <person name="Submissions S."/>
        </authorList>
    </citation>
    <scope>NUCLEOTIDE SEQUENCE [LARGE SCALE GENOMIC DNA]</scope>
    <source>
        <strain evidence="2">CGMCC 4.578</strain>
    </source>
</reference>
<evidence type="ECO:0000313" key="1">
    <source>
        <dbReference type="EMBL" id="SER84479.1"/>
    </source>
</evidence>
<keyword evidence="2" id="KW-1185">Reference proteome</keyword>
<dbReference type="EMBL" id="FOFT01000007">
    <property type="protein sequence ID" value="SER84479.1"/>
    <property type="molecule type" value="Genomic_DNA"/>
</dbReference>
<accession>A0A1H9SJQ2</accession>
<dbReference type="AlphaFoldDB" id="A0A1H9SJQ2"/>
<protein>
    <submittedName>
        <fullName evidence="1">Uncharacterized protein</fullName>
    </submittedName>
</protein>
<proteinExistence type="predicted"/>
<evidence type="ECO:0000313" key="2">
    <source>
        <dbReference type="Proteomes" id="UP000199028"/>
    </source>
</evidence>
<sequence>MSVLKVLRLAMEEMGMQPCATSCIDGEPNC</sequence>
<organism evidence="1 2">
    <name type="scientific">Lentzea flaviverrucosa</name>
    <dbReference type="NCBI Taxonomy" id="200379"/>
    <lineage>
        <taxon>Bacteria</taxon>
        <taxon>Bacillati</taxon>
        <taxon>Actinomycetota</taxon>
        <taxon>Actinomycetes</taxon>
        <taxon>Pseudonocardiales</taxon>
        <taxon>Pseudonocardiaceae</taxon>
        <taxon>Lentzea</taxon>
    </lineage>
</organism>
<gene>
    <name evidence="1" type="ORF">SAMN05216195_10769</name>
</gene>